<evidence type="ECO:0000313" key="2">
    <source>
        <dbReference type="EMBL" id="KYQ93732.1"/>
    </source>
</evidence>
<evidence type="ECO:0000313" key="3">
    <source>
        <dbReference type="Proteomes" id="UP000076078"/>
    </source>
</evidence>
<comment type="caution">
    <text evidence="2">The sequence shown here is derived from an EMBL/GenBank/DDBJ whole genome shotgun (WGS) entry which is preliminary data.</text>
</comment>
<dbReference type="OrthoDB" id="24212at2759"/>
<feature type="signal peptide" evidence="1">
    <location>
        <begin position="1"/>
        <end position="26"/>
    </location>
</feature>
<name>A0A151ZIC0_TIELA</name>
<dbReference type="FunCoup" id="A0A151ZIC0">
    <property type="interactions" value="268"/>
</dbReference>
<protein>
    <submittedName>
        <fullName evidence="2">Uncharacterized protein</fullName>
    </submittedName>
</protein>
<dbReference type="EMBL" id="LODT01000025">
    <property type="protein sequence ID" value="KYQ93732.1"/>
    <property type="molecule type" value="Genomic_DNA"/>
</dbReference>
<dbReference type="Proteomes" id="UP000076078">
    <property type="component" value="Unassembled WGS sequence"/>
</dbReference>
<accession>A0A151ZIC0</accession>
<evidence type="ECO:0000256" key="1">
    <source>
        <dbReference type="SAM" id="SignalP"/>
    </source>
</evidence>
<reference evidence="2 3" key="1">
    <citation type="submission" date="2015-12" db="EMBL/GenBank/DDBJ databases">
        <title>Dictyostelia acquired genes for synthesis and detection of signals that induce cell-type specialization by lateral gene transfer from prokaryotes.</title>
        <authorList>
            <person name="Gloeckner G."/>
            <person name="Schaap P."/>
        </authorList>
    </citation>
    <scope>NUCLEOTIDE SEQUENCE [LARGE SCALE GENOMIC DNA]</scope>
    <source>
        <strain evidence="2 3">TK</strain>
    </source>
</reference>
<dbReference type="InParanoid" id="A0A151ZIC0"/>
<gene>
    <name evidence="2" type="ORF">DLAC_05122</name>
</gene>
<feature type="chain" id="PRO_5007593348" evidence="1">
    <location>
        <begin position="27"/>
        <end position="315"/>
    </location>
</feature>
<proteinExistence type="predicted"/>
<sequence>MGIRFRMKTLYLLVILLLNRIHIITSKQTNNSSFYNNNSNCTIGGIEADSCDDLQYLFLKDKEYHFDNTFLDLPLGSSLTFSRHSKVYFSNSVLVRFNCRLGTDHRTSLSLNDLNCHQIKGGKILYNNSPSFQLNLDVGLLLNDTENQWILNDFILPLSTTPLPLLNNSFYVPPLFYVNVTTGNPLFNCVYGNAMYGLNIYISCKKSRVSLPFDINVTHSDIGDERESISKQLVDYLSETIPISTLVERHHTIYTNDYYYTNDKRRSTLGFYLRVYPMFLPNSFDSTKLIKHFLQLKNTKYVYNDHYPTPPPHNP</sequence>
<organism evidence="2 3">
    <name type="scientific">Tieghemostelium lacteum</name>
    <name type="common">Slime mold</name>
    <name type="synonym">Dictyostelium lacteum</name>
    <dbReference type="NCBI Taxonomy" id="361077"/>
    <lineage>
        <taxon>Eukaryota</taxon>
        <taxon>Amoebozoa</taxon>
        <taxon>Evosea</taxon>
        <taxon>Eumycetozoa</taxon>
        <taxon>Dictyostelia</taxon>
        <taxon>Dictyosteliales</taxon>
        <taxon>Raperosteliaceae</taxon>
        <taxon>Tieghemostelium</taxon>
    </lineage>
</organism>
<keyword evidence="3" id="KW-1185">Reference proteome</keyword>
<keyword evidence="1" id="KW-0732">Signal</keyword>
<dbReference type="AlphaFoldDB" id="A0A151ZIC0"/>